<evidence type="ECO:0000256" key="6">
    <source>
        <dbReference type="ARBA" id="ARBA00022792"/>
    </source>
</evidence>
<dbReference type="EMBL" id="KV427608">
    <property type="protein sequence ID" value="KZT10748.1"/>
    <property type="molecule type" value="Genomic_DNA"/>
</dbReference>
<gene>
    <name evidence="14" type="ORF">LAESUDRAFT_672215</name>
</gene>
<dbReference type="FunCoup" id="A0A165GSI6">
    <property type="interactions" value="75"/>
</dbReference>
<dbReference type="GO" id="GO:0005744">
    <property type="term" value="C:TIM23 mitochondrial import inner membrane translocase complex"/>
    <property type="evidence" value="ECO:0007669"/>
    <property type="project" value="InterPro"/>
</dbReference>
<feature type="region of interest" description="Disordered" evidence="13">
    <location>
        <begin position="34"/>
        <end position="53"/>
    </location>
</feature>
<reference evidence="14 15" key="1">
    <citation type="journal article" date="2016" name="Mol. Biol. Evol.">
        <title>Comparative Genomics of Early-Diverging Mushroom-Forming Fungi Provides Insights into the Origins of Lignocellulose Decay Capabilities.</title>
        <authorList>
            <person name="Nagy L.G."/>
            <person name="Riley R."/>
            <person name="Tritt A."/>
            <person name="Adam C."/>
            <person name="Daum C."/>
            <person name="Floudas D."/>
            <person name="Sun H."/>
            <person name="Yadav J.S."/>
            <person name="Pangilinan J."/>
            <person name="Larsson K.H."/>
            <person name="Matsuura K."/>
            <person name="Barry K."/>
            <person name="Labutti K."/>
            <person name="Kuo R."/>
            <person name="Ohm R.A."/>
            <person name="Bhattacharya S.S."/>
            <person name="Shirouzu T."/>
            <person name="Yoshinaga Y."/>
            <person name="Martin F.M."/>
            <person name="Grigoriev I.V."/>
            <person name="Hibbett D.S."/>
        </authorList>
    </citation>
    <scope>NUCLEOTIDE SEQUENCE [LARGE SCALE GENOMIC DNA]</scope>
    <source>
        <strain evidence="14 15">93-53</strain>
    </source>
</reference>
<dbReference type="OrthoDB" id="10262892at2759"/>
<keyword evidence="10" id="KW-0472">Membrane</keyword>
<evidence type="ECO:0000256" key="2">
    <source>
        <dbReference type="ARBA" id="ARBA00008817"/>
    </source>
</evidence>
<dbReference type="InterPro" id="IPR005341">
    <property type="entry name" value="Tim16"/>
</dbReference>
<evidence type="ECO:0000313" key="15">
    <source>
        <dbReference type="Proteomes" id="UP000076871"/>
    </source>
</evidence>
<evidence type="ECO:0000256" key="9">
    <source>
        <dbReference type="ARBA" id="ARBA00023128"/>
    </source>
</evidence>
<keyword evidence="15" id="KW-1185">Reference proteome</keyword>
<keyword evidence="7" id="KW-0653">Protein transport</keyword>
<dbReference type="Pfam" id="PF03656">
    <property type="entry name" value="Pam16"/>
    <property type="match status" value="1"/>
</dbReference>
<dbReference type="Proteomes" id="UP000076871">
    <property type="component" value="Unassembled WGS sequence"/>
</dbReference>
<dbReference type="STRING" id="1314785.A0A165GSI6"/>
<dbReference type="PANTHER" id="PTHR12388">
    <property type="entry name" value="MITOCHONDRIA ASSOCIATED GRANULOCYTE MACROPHAGE CSF SIGNALING MOLECULE"/>
    <property type="match status" value="1"/>
</dbReference>
<evidence type="ECO:0000256" key="10">
    <source>
        <dbReference type="ARBA" id="ARBA00023136"/>
    </source>
</evidence>
<dbReference type="RefSeq" id="XP_040768488.1">
    <property type="nucleotide sequence ID" value="XM_040905486.1"/>
</dbReference>
<evidence type="ECO:0000313" key="14">
    <source>
        <dbReference type="EMBL" id="KZT10748.1"/>
    </source>
</evidence>
<accession>A0A165GSI6</accession>
<feature type="region of interest" description="Disordered" evidence="13">
    <location>
        <begin position="133"/>
        <end position="169"/>
    </location>
</feature>
<keyword evidence="9" id="KW-0496">Mitochondrion</keyword>
<keyword evidence="8" id="KW-0811">Translocation</keyword>
<protein>
    <recommendedName>
        <fullName evidence="4">Mitochondrial import inner membrane translocase subunit TIM16</fullName>
    </recommendedName>
    <alternativeName>
        <fullName evidence="3">Mitochondrial import inner membrane translocase subunit tim16</fullName>
    </alternativeName>
    <alternativeName>
        <fullName evidence="11 12">Presequence translocated-associated motor subunit PAM16</fullName>
    </alternativeName>
</protein>
<evidence type="ECO:0000256" key="1">
    <source>
        <dbReference type="ARBA" id="ARBA00004637"/>
    </source>
</evidence>
<comment type="subcellular location">
    <subcellularLocation>
        <location evidence="1">Mitochondrion inner membrane</location>
        <topology evidence="1">Peripheral membrane protein</topology>
    </subcellularLocation>
</comment>
<comment type="similarity">
    <text evidence="2">Belongs to the TIM16/PAM16 family.</text>
</comment>
<evidence type="ECO:0000256" key="8">
    <source>
        <dbReference type="ARBA" id="ARBA00023010"/>
    </source>
</evidence>
<evidence type="ECO:0000256" key="12">
    <source>
        <dbReference type="ARBA" id="ARBA00031407"/>
    </source>
</evidence>
<feature type="compositionally biased region" description="Low complexity" evidence="13">
    <location>
        <begin position="159"/>
        <end position="169"/>
    </location>
</feature>
<evidence type="ECO:0000256" key="11">
    <source>
        <dbReference type="ARBA" id="ARBA00030422"/>
    </source>
</evidence>
<evidence type="ECO:0000256" key="13">
    <source>
        <dbReference type="SAM" id="MobiDB-lite"/>
    </source>
</evidence>
<evidence type="ECO:0000256" key="7">
    <source>
        <dbReference type="ARBA" id="ARBA00022927"/>
    </source>
</evidence>
<evidence type="ECO:0000256" key="3">
    <source>
        <dbReference type="ARBA" id="ARBA00013571"/>
    </source>
</evidence>
<evidence type="ECO:0000256" key="4">
    <source>
        <dbReference type="ARBA" id="ARBA00020721"/>
    </source>
</evidence>
<dbReference type="AlphaFoldDB" id="A0A165GSI6"/>
<sequence>MSSPKALVQLVVIGAQSFVKAFVAAGRQAHRNIQHRPEGGISGDAAGVGNATTGSITDKITREHRMTAEEARMILNVKKDDPLERILQHYQHLFKANSPPPPPPKPVPGQRVPPPPAYSHYLQSKVVRARERIEAELKVGEQPSASTTDAPPPPPPPSSSSSGPKDQSS</sequence>
<organism evidence="14 15">
    <name type="scientific">Laetiporus sulphureus 93-53</name>
    <dbReference type="NCBI Taxonomy" id="1314785"/>
    <lineage>
        <taxon>Eukaryota</taxon>
        <taxon>Fungi</taxon>
        <taxon>Dikarya</taxon>
        <taxon>Basidiomycota</taxon>
        <taxon>Agaricomycotina</taxon>
        <taxon>Agaricomycetes</taxon>
        <taxon>Polyporales</taxon>
        <taxon>Laetiporus</taxon>
    </lineage>
</organism>
<keyword evidence="5" id="KW-0813">Transport</keyword>
<dbReference type="InterPro" id="IPR036869">
    <property type="entry name" value="J_dom_sf"/>
</dbReference>
<dbReference type="GeneID" id="63822516"/>
<proteinExistence type="inferred from homology"/>
<feature type="compositionally biased region" description="Pro residues" evidence="13">
    <location>
        <begin position="98"/>
        <end position="117"/>
    </location>
</feature>
<keyword evidence="6" id="KW-0999">Mitochondrion inner membrane</keyword>
<dbReference type="PANTHER" id="PTHR12388:SF0">
    <property type="entry name" value="MITOCHONDRIAL IMPORT INNER MEMBRANE TRANSLOCASE SUBUNIT TIM16"/>
    <property type="match status" value="1"/>
</dbReference>
<dbReference type="Gene3D" id="1.10.287.110">
    <property type="entry name" value="DnaJ domain"/>
    <property type="match status" value="1"/>
</dbReference>
<name>A0A165GSI6_9APHY</name>
<dbReference type="GO" id="GO:0030150">
    <property type="term" value="P:protein import into mitochondrial matrix"/>
    <property type="evidence" value="ECO:0007669"/>
    <property type="project" value="InterPro"/>
</dbReference>
<feature type="region of interest" description="Disordered" evidence="13">
    <location>
        <begin position="89"/>
        <end position="118"/>
    </location>
</feature>
<evidence type="ECO:0000256" key="5">
    <source>
        <dbReference type="ARBA" id="ARBA00022448"/>
    </source>
</evidence>
<dbReference type="InParanoid" id="A0A165GSI6"/>